<sequence length="140" mass="15802">MMQIHFKVEGDPRGKGRPRFGRFGKFTRVYTDKQTQEYEALVKSFAAEAMGSTDPLETPVCVYLYIRHAVPQSYSKKRTEACLSGLERPTKKPDWDNVSKSICDAMNGIVYLDDTQVVDAHVTKVYASEAGVDVMVMEIK</sequence>
<evidence type="ECO:0000313" key="4">
    <source>
        <dbReference type="EMBL" id="CAB4204302.1"/>
    </source>
</evidence>
<accession>A0A6J5N4F8</accession>
<name>A0A6J5N4F8_9CAUD</name>
<dbReference type="EMBL" id="LR797068">
    <property type="protein sequence ID" value="CAB4184919.1"/>
    <property type="molecule type" value="Genomic_DNA"/>
</dbReference>
<dbReference type="EMBL" id="LR796900">
    <property type="protein sequence ID" value="CAB4173243.1"/>
    <property type="molecule type" value="Genomic_DNA"/>
</dbReference>
<dbReference type="EMBL" id="LR796605">
    <property type="protein sequence ID" value="CAB4153944.1"/>
    <property type="molecule type" value="Genomic_DNA"/>
</dbReference>
<gene>
    <name evidence="3" type="ORF">UFOVP1115_52</name>
    <name evidence="4" type="ORF">UFOVP1390_50</name>
    <name evidence="5" type="ORF">UFOVP1567_51</name>
    <name evidence="1" type="ORF">UFOVP626_44</name>
    <name evidence="2" type="ORF">UFOVP951_39</name>
</gene>
<dbReference type="InterPro" id="IPR036614">
    <property type="entry name" value="RusA-like_sf"/>
</dbReference>
<reference evidence="1" key="1">
    <citation type="submission" date="2020-04" db="EMBL/GenBank/DDBJ databases">
        <authorList>
            <person name="Chiriac C."/>
            <person name="Salcher M."/>
            <person name="Ghai R."/>
            <person name="Kavagutti S V."/>
        </authorList>
    </citation>
    <scope>NUCLEOTIDE SEQUENCE</scope>
</reference>
<dbReference type="GO" id="GO:0006310">
    <property type="term" value="P:DNA recombination"/>
    <property type="evidence" value="ECO:0007669"/>
    <property type="project" value="InterPro"/>
</dbReference>
<dbReference type="EMBL" id="LR798459">
    <property type="protein sequence ID" value="CAB5238486.1"/>
    <property type="molecule type" value="Genomic_DNA"/>
</dbReference>
<dbReference type="SUPFAM" id="SSF103084">
    <property type="entry name" value="Holliday junction resolvase RusA"/>
    <property type="match status" value="1"/>
</dbReference>
<dbReference type="GO" id="GO:0000287">
    <property type="term" value="F:magnesium ion binding"/>
    <property type="evidence" value="ECO:0007669"/>
    <property type="project" value="InterPro"/>
</dbReference>
<proteinExistence type="predicted"/>
<dbReference type="Pfam" id="PF05866">
    <property type="entry name" value="RusA"/>
    <property type="match status" value="1"/>
</dbReference>
<dbReference type="Gene3D" id="3.30.1330.70">
    <property type="entry name" value="Holliday junction resolvase RusA"/>
    <property type="match status" value="1"/>
</dbReference>
<evidence type="ECO:0000313" key="5">
    <source>
        <dbReference type="EMBL" id="CAB5238486.1"/>
    </source>
</evidence>
<dbReference type="EMBL" id="LR797336">
    <property type="protein sequence ID" value="CAB4204302.1"/>
    <property type="molecule type" value="Genomic_DNA"/>
</dbReference>
<evidence type="ECO:0000313" key="1">
    <source>
        <dbReference type="EMBL" id="CAB4153944.1"/>
    </source>
</evidence>
<protein>
    <submittedName>
        <fullName evidence="1">Rus Holliday junction resolvase</fullName>
    </submittedName>
</protein>
<organism evidence="1">
    <name type="scientific">uncultured Caudovirales phage</name>
    <dbReference type="NCBI Taxonomy" id="2100421"/>
    <lineage>
        <taxon>Viruses</taxon>
        <taxon>Duplodnaviria</taxon>
        <taxon>Heunggongvirae</taxon>
        <taxon>Uroviricota</taxon>
        <taxon>Caudoviricetes</taxon>
        <taxon>Peduoviridae</taxon>
        <taxon>Maltschvirus</taxon>
        <taxon>Maltschvirus maltsch</taxon>
    </lineage>
</organism>
<dbReference type="GO" id="GO:0006281">
    <property type="term" value="P:DNA repair"/>
    <property type="evidence" value="ECO:0007669"/>
    <property type="project" value="InterPro"/>
</dbReference>
<evidence type="ECO:0000313" key="2">
    <source>
        <dbReference type="EMBL" id="CAB4173243.1"/>
    </source>
</evidence>
<dbReference type="InterPro" id="IPR008822">
    <property type="entry name" value="Endonuclease_RusA-like"/>
</dbReference>
<evidence type="ECO:0000313" key="3">
    <source>
        <dbReference type="EMBL" id="CAB4184919.1"/>
    </source>
</evidence>